<dbReference type="GeneID" id="64871393"/>
<reference evidence="1 2" key="1">
    <citation type="submission" date="2019-02" db="EMBL/GenBank/DDBJ databases">
        <authorList>
            <person name="Borges K.M."/>
            <person name="Daniels K.G."/>
            <person name="Guerrette L.R."/>
            <person name="Hannigan S.R."/>
            <person name="Hodsdon B.M."/>
            <person name="Krystek B.N."/>
            <person name="Paluszek M.C."/>
            <person name="Pettit J.E."/>
            <person name="Riccardi S.G."/>
            <person name="Rossignol A."/>
            <person name="Verrell S.C."/>
            <person name="Divens A.M."/>
            <person name="Garlena R.A."/>
            <person name="Russell D.A."/>
            <person name="Pope W.H."/>
            <person name="Jacobs-Sera D."/>
            <person name="Hatfull G.F."/>
        </authorList>
    </citation>
    <scope>NUCLEOTIDE SEQUENCE [LARGE SCALE GENOMIC DNA]</scope>
</reference>
<name>A0A482JBE7_9CAUD</name>
<accession>A0A482JBE7</accession>
<dbReference type="KEGG" id="vg:64871393"/>
<evidence type="ECO:0000313" key="1">
    <source>
        <dbReference type="EMBL" id="QBP31097.1"/>
    </source>
</evidence>
<dbReference type="Proteomes" id="UP000294688">
    <property type="component" value="Segment"/>
</dbReference>
<protein>
    <submittedName>
        <fullName evidence="1">Uncharacterized protein</fullName>
    </submittedName>
</protein>
<evidence type="ECO:0000313" key="2">
    <source>
        <dbReference type="Proteomes" id="UP000294688"/>
    </source>
</evidence>
<keyword evidence="2" id="KW-1185">Reference proteome</keyword>
<organism evidence="1 2">
    <name type="scientific">Mycobacterium phage Refuge</name>
    <dbReference type="NCBI Taxonomy" id="2517967"/>
    <lineage>
        <taxon>Viruses</taxon>
        <taxon>Duplodnaviria</taxon>
        <taxon>Heunggongvirae</taxon>
        <taxon>Uroviricota</taxon>
        <taxon>Caudoviricetes</taxon>
        <taxon>Refugevirus</taxon>
        <taxon>Refugevirus refuge</taxon>
    </lineage>
</organism>
<proteinExistence type="predicted"/>
<dbReference type="EMBL" id="MK494113">
    <property type="protein sequence ID" value="QBP31097.1"/>
    <property type="molecule type" value="Genomic_DNA"/>
</dbReference>
<gene>
    <name evidence="1" type="primary">79</name>
    <name evidence="1" type="ORF">SEA_REFUGE_79</name>
</gene>
<dbReference type="RefSeq" id="YP_010061776.1">
    <property type="nucleotide sequence ID" value="NC_054786.1"/>
</dbReference>
<sequence>MATKLLTGKPAEPSEDGSVVRFRKWDSAYSYAAIRIDGYWFLTQGKMARVSPRRWDEFLDWVGEEGWPSLELLS</sequence>